<protein>
    <submittedName>
        <fullName evidence="12">Uncharacterized protein</fullName>
    </submittedName>
</protein>
<evidence type="ECO:0000256" key="5">
    <source>
        <dbReference type="ARBA" id="ARBA00022737"/>
    </source>
</evidence>
<dbReference type="Proteomes" id="UP000827092">
    <property type="component" value="Unassembled WGS sequence"/>
</dbReference>
<dbReference type="InterPro" id="IPR001611">
    <property type="entry name" value="Leu-rich_rpt"/>
</dbReference>
<gene>
    <name evidence="12" type="ORF">JTE90_004286</name>
</gene>
<evidence type="ECO:0000256" key="7">
    <source>
        <dbReference type="ARBA" id="ARBA00022989"/>
    </source>
</evidence>
<dbReference type="SMART" id="SM00369">
    <property type="entry name" value="LRR_TYP"/>
    <property type="match status" value="3"/>
</dbReference>
<keyword evidence="5" id="KW-0677">Repeat</keyword>
<keyword evidence="13" id="KW-1185">Reference proteome</keyword>
<evidence type="ECO:0000313" key="13">
    <source>
        <dbReference type="Proteomes" id="UP000827092"/>
    </source>
</evidence>
<evidence type="ECO:0000313" key="12">
    <source>
        <dbReference type="EMBL" id="KAG8197014.1"/>
    </source>
</evidence>
<dbReference type="InterPro" id="IPR031283">
    <property type="entry name" value="AMIGO"/>
</dbReference>
<evidence type="ECO:0000256" key="2">
    <source>
        <dbReference type="ARBA" id="ARBA00005670"/>
    </source>
</evidence>
<dbReference type="InterPro" id="IPR032675">
    <property type="entry name" value="LRR_dom_sf"/>
</dbReference>
<dbReference type="SUPFAM" id="SSF52058">
    <property type="entry name" value="L domain-like"/>
    <property type="match status" value="1"/>
</dbReference>
<comment type="similarity">
    <text evidence="2">Belongs to the immunoglobulin superfamily. AMIGO family.</text>
</comment>
<comment type="subcellular location">
    <subcellularLocation>
        <location evidence="1">Membrane</location>
        <topology evidence="1">Single-pass type I membrane protein</topology>
    </subcellularLocation>
</comment>
<keyword evidence="11" id="KW-0732">Signal</keyword>
<keyword evidence="8" id="KW-0472">Membrane</keyword>
<organism evidence="12 13">
    <name type="scientific">Oedothorax gibbosus</name>
    <dbReference type="NCBI Taxonomy" id="931172"/>
    <lineage>
        <taxon>Eukaryota</taxon>
        <taxon>Metazoa</taxon>
        <taxon>Ecdysozoa</taxon>
        <taxon>Arthropoda</taxon>
        <taxon>Chelicerata</taxon>
        <taxon>Arachnida</taxon>
        <taxon>Araneae</taxon>
        <taxon>Araneomorphae</taxon>
        <taxon>Entelegynae</taxon>
        <taxon>Araneoidea</taxon>
        <taxon>Linyphiidae</taxon>
        <taxon>Erigoninae</taxon>
        <taxon>Oedothorax</taxon>
    </lineage>
</organism>
<dbReference type="PANTHER" id="PTHR24368">
    <property type="entry name" value="AMPHOTERIN-INDUCED PROTEIN"/>
    <property type="match status" value="1"/>
</dbReference>
<dbReference type="PANTHER" id="PTHR24368:SF210">
    <property type="entry name" value="SURFACE ANTIGEN BSPA-LIKE"/>
    <property type="match status" value="1"/>
</dbReference>
<keyword evidence="7" id="KW-1133">Transmembrane helix</keyword>
<evidence type="ECO:0000256" key="8">
    <source>
        <dbReference type="ARBA" id="ARBA00023136"/>
    </source>
</evidence>
<dbReference type="Pfam" id="PF13855">
    <property type="entry name" value="LRR_8"/>
    <property type="match status" value="1"/>
</dbReference>
<comment type="caution">
    <text evidence="12">The sequence shown here is derived from an EMBL/GenBank/DDBJ whole genome shotgun (WGS) entry which is preliminary data.</text>
</comment>
<feature type="chain" id="PRO_5043372478" evidence="11">
    <location>
        <begin position="18"/>
        <end position="354"/>
    </location>
</feature>
<keyword evidence="10" id="KW-0393">Immunoglobulin domain</keyword>
<sequence>MIYQLIICLSILTNVLSWQVLEPDDDNSTDDSVLETRQAPPIENPCNCYFQDSCGCICQRAISWPQFQVLPQNFRPCRSFTLALRGGRFHSFPGDYFYRVGHVQDFVLDVGRVQFQYLSDPEGESSPFNGVTFDVSAYLRMHEVNVNRRWNWGALYYLAPTSPKAYCEIQVVQSNVPVLTNDFGRICQGSAVTVVNVMSSGLGVLEDRVFVPFIRLQELDLSGNRIQDLRRSMFAHPARELQIINLANNNIRSLPNDMFSQMPSLQSVNLRGNPISSIDERTFRPIFRTVEIVGLESLPLSCDCHAKWLREPSQMCGANLYSLAEAVCNAPEPIKGRSFFNDTLPKDLVCTTTP</sequence>
<dbReference type="InterPro" id="IPR003591">
    <property type="entry name" value="Leu-rich_rpt_typical-subtyp"/>
</dbReference>
<dbReference type="AlphaFoldDB" id="A0AAV6VK64"/>
<dbReference type="Gene3D" id="3.80.10.10">
    <property type="entry name" value="Ribonuclease Inhibitor"/>
    <property type="match status" value="1"/>
</dbReference>
<evidence type="ECO:0000256" key="4">
    <source>
        <dbReference type="ARBA" id="ARBA00022692"/>
    </source>
</evidence>
<evidence type="ECO:0000256" key="11">
    <source>
        <dbReference type="SAM" id="SignalP"/>
    </source>
</evidence>
<evidence type="ECO:0000256" key="3">
    <source>
        <dbReference type="ARBA" id="ARBA00022614"/>
    </source>
</evidence>
<accession>A0AAV6VK64</accession>
<keyword evidence="3" id="KW-0433">Leucine-rich repeat</keyword>
<keyword evidence="9" id="KW-0325">Glycoprotein</keyword>
<dbReference type="EMBL" id="JAFNEN010000059">
    <property type="protein sequence ID" value="KAG8197014.1"/>
    <property type="molecule type" value="Genomic_DNA"/>
</dbReference>
<evidence type="ECO:0000256" key="9">
    <source>
        <dbReference type="ARBA" id="ARBA00023180"/>
    </source>
</evidence>
<evidence type="ECO:0000256" key="10">
    <source>
        <dbReference type="ARBA" id="ARBA00023319"/>
    </source>
</evidence>
<name>A0AAV6VK64_9ARAC</name>
<dbReference type="GO" id="GO:0007155">
    <property type="term" value="P:cell adhesion"/>
    <property type="evidence" value="ECO:0007669"/>
    <property type="project" value="UniProtKB-KW"/>
</dbReference>
<dbReference type="GO" id="GO:0016020">
    <property type="term" value="C:membrane"/>
    <property type="evidence" value="ECO:0007669"/>
    <property type="project" value="UniProtKB-SubCell"/>
</dbReference>
<dbReference type="PROSITE" id="PS51450">
    <property type="entry name" value="LRR"/>
    <property type="match status" value="2"/>
</dbReference>
<evidence type="ECO:0000256" key="1">
    <source>
        <dbReference type="ARBA" id="ARBA00004479"/>
    </source>
</evidence>
<keyword evidence="4" id="KW-0812">Transmembrane</keyword>
<keyword evidence="6" id="KW-0130">Cell adhesion</keyword>
<feature type="signal peptide" evidence="11">
    <location>
        <begin position="1"/>
        <end position="17"/>
    </location>
</feature>
<proteinExistence type="inferred from homology"/>
<reference evidence="12 13" key="1">
    <citation type="journal article" date="2022" name="Nat. Ecol. Evol.">
        <title>A masculinizing supergene underlies an exaggerated male reproductive morph in a spider.</title>
        <authorList>
            <person name="Hendrickx F."/>
            <person name="De Corte Z."/>
            <person name="Sonet G."/>
            <person name="Van Belleghem S.M."/>
            <person name="Kostlbacher S."/>
            <person name="Vangestel C."/>
        </authorList>
    </citation>
    <scope>NUCLEOTIDE SEQUENCE [LARGE SCALE GENOMIC DNA]</scope>
    <source>
        <strain evidence="12">W744_W776</strain>
    </source>
</reference>
<dbReference type="Pfam" id="PF00560">
    <property type="entry name" value="LRR_1"/>
    <property type="match status" value="1"/>
</dbReference>
<evidence type="ECO:0000256" key="6">
    <source>
        <dbReference type="ARBA" id="ARBA00022889"/>
    </source>
</evidence>